<protein>
    <submittedName>
        <fullName evidence="2">Uncharacterized protein</fullName>
    </submittedName>
</protein>
<gene>
    <name evidence="2" type="ORF">GCM10010145_19910</name>
</gene>
<dbReference type="AlphaFoldDB" id="A0A918BA66"/>
<name>A0A918BA66_9ACTN</name>
<proteinExistence type="predicted"/>
<dbReference type="EMBL" id="BMQK01000003">
    <property type="protein sequence ID" value="GGQ50822.1"/>
    <property type="molecule type" value="Genomic_DNA"/>
</dbReference>
<dbReference type="Proteomes" id="UP000620156">
    <property type="component" value="Unassembled WGS sequence"/>
</dbReference>
<evidence type="ECO:0000313" key="3">
    <source>
        <dbReference type="Proteomes" id="UP000620156"/>
    </source>
</evidence>
<reference evidence="2" key="1">
    <citation type="journal article" date="2014" name="Int. J. Syst. Evol. Microbiol.">
        <title>Complete genome sequence of Corynebacterium casei LMG S-19264T (=DSM 44701T), isolated from a smear-ripened cheese.</title>
        <authorList>
            <consortium name="US DOE Joint Genome Institute (JGI-PGF)"/>
            <person name="Walter F."/>
            <person name="Albersmeier A."/>
            <person name="Kalinowski J."/>
            <person name="Ruckert C."/>
        </authorList>
    </citation>
    <scope>NUCLEOTIDE SEQUENCE</scope>
    <source>
        <strain evidence="2">JCM 3131</strain>
    </source>
</reference>
<sequence>MLTGLPGAAFRFRGGGVVPLALGLRRRLLTHRYASRESMVPVRGFARFPRGSGEYPQGGGTNGTGPVERDAPAQTPERSPAVGVRPALTVQ</sequence>
<keyword evidence="3" id="KW-1185">Reference proteome</keyword>
<accession>A0A918BA66</accession>
<comment type="caution">
    <text evidence="2">The sequence shown here is derived from an EMBL/GenBank/DDBJ whole genome shotgun (WGS) entry which is preliminary data.</text>
</comment>
<evidence type="ECO:0000256" key="1">
    <source>
        <dbReference type="SAM" id="MobiDB-lite"/>
    </source>
</evidence>
<reference evidence="2" key="2">
    <citation type="submission" date="2020-09" db="EMBL/GenBank/DDBJ databases">
        <authorList>
            <person name="Sun Q."/>
            <person name="Ohkuma M."/>
        </authorList>
    </citation>
    <scope>NUCLEOTIDE SEQUENCE</scope>
    <source>
        <strain evidence="2">JCM 3131</strain>
    </source>
</reference>
<evidence type="ECO:0000313" key="2">
    <source>
        <dbReference type="EMBL" id="GGQ50822.1"/>
    </source>
</evidence>
<feature type="region of interest" description="Disordered" evidence="1">
    <location>
        <begin position="45"/>
        <end position="91"/>
    </location>
</feature>
<organism evidence="2 3">
    <name type="scientific">Streptomyces ruber</name>
    <dbReference type="NCBI Taxonomy" id="83378"/>
    <lineage>
        <taxon>Bacteria</taxon>
        <taxon>Bacillati</taxon>
        <taxon>Actinomycetota</taxon>
        <taxon>Actinomycetes</taxon>
        <taxon>Kitasatosporales</taxon>
        <taxon>Streptomycetaceae</taxon>
        <taxon>Streptomyces</taxon>
    </lineage>
</organism>